<keyword evidence="2" id="KW-1185">Reference proteome</keyword>
<organism evidence="1 2">
    <name type="scientific">Microvirga splendida</name>
    <dbReference type="NCBI Taxonomy" id="2795727"/>
    <lineage>
        <taxon>Bacteria</taxon>
        <taxon>Pseudomonadati</taxon>
        <taxon>Pseudomonadota</taxon>
        <taxon>Alphaproteobacteria</taxon>
        <taxon>Hyphomicrobiales</taxon>
        <taxon>Methylobacteriaceae</taxon>
        <taxon>Microvirga</taxon>
    </lineage>
</organism>
<protein>
    <submittedName>
        <fullName evidence="1">Uncharacterized protein</fullName>
    </submittedName>
</protein>
<name>A0ABS0Y0E1_9HYPH</name>
<reference evidence="2" key="1">
    <citation type="submission" date="2020-12" db="EMBL/GenBank/DDBJ databases">
        <title>Hymenobacter sp.</title>
        <authorList>
            <person name="Kim M.K."/>
        </authorList>
    </citation>
    <scope>NUCLEOTIDE SEQUENCE [LARGE SCALE GENOMIC DNA]</scope>
    <source>
        <strain evidence="2">BT325</strain>
    </source>
</reference>
<dbReference type="Proteomes" id="UP000620670">
    <property type="component" value="Unassembled WGS sequence"/>
</dbReference>
<sequence>MSNIQVLTEECLGVVAGGKSRCDRPPGINHAELYAWSTFCANLHGGGWREWYIYGHDMLSAEQRQPKKEPKRP</sequence>
<evidence type="ECO:0000313" key="2">
    <source>
        <dbReference type="Proteomes" id="UP000620670"/>
    </source>
</evidence>
<gene>
    <name evidence="1" type="ORF">JAO75_08625</name>
</gene>
<accession>A0ABS0Y0E1</accession>
<dbReference type="RefSeq" id="WP_199048336.1">
    <property type="nucleotide sequence ID" value="NZ_JAELXT010000006.1"/>
</dbReference>
<comment type="caution">
    <text evidence="1">The sequence shown here is derived from an EMBL/GenBank/DDBJ whole genome shotgun (WGS) entry which is preliminary data.</text>
</comment>
<dbReference type="EMBL" id="JAELXT010000006">
    <property type="protein sequence ID" value="MBJ6125475.1"/>
    <property type="molecule type" value="Genomic_DNA"/>
</dbReference>
<evidence type="ECO:0000313" key="1">
    <source>
        <dbReference type="EMBL" id="MBJ6125475.1"/>
    </source>
</evidence>
<proteinExistence type="predicted"/>